<dbReference type="PANTHER" id="PTHR30337">
    <property type="entry name" value="COMPONENT OF ATP-DEPENDENT DSDNA EXONUCLEASE"/>
    <property type="match status" value="1"/>
</dbReference>
<evidence type="ECO:0000259" key="8">
    <source>
        <dbReference type="Pfam" id="PF00149"/>
    </source>
</evidence>
<dbReference type="CDD" id="cd00840">
    <property type="entry name" value="MPP_Mre11_N"/>
    <property type="match status" value="1"/>
</dbReference>
<dbReference type="Gene3D" id="3.60.21.10">
    <property type="match status" value="1"/>
</dbReference>
<dbReference type="STRING" id="1616.IV73_GL000970"/>
<dbReference type="InterPro" id="IPR029052">
    <property type="entry name" value="Metallo-depent_PP-like"/>
</dbReference>
<keyword evidence="7" id="KW-0233">DNA recombination</keyword>
<dbReference type="PANTHER" id="PTHR30337:SF0">
    <property type="entry name" value="NUCLEASE SBCCD SUBUNIT D"/>
    <property type="match status" value="1"/>
</dbReference>
<dbReference type="GO" id="GO:0006260">
    <property type="term" value="P:DNA replication"/>
    <property type="evidence" value="ECO:0007669"/>
    <property type="project" value="UniProtKB-KW"/>
</dbReference>
<dbReference type="PATRIC" id="fig|1616.3.peg.990"/>
<keyword evidence="7" id="KW-0255">Endonuclease</keyword>
<evidence type="ECO:0000256" key="6">
    <source>
        <dbReference type="ARBA" id="ARBA00022839"/>
    </source>
</evidence>
<comment type="caution">
    <text evidence="9">The sequence shown here is derived from an EMBL/GenBank/DDBJ whole genome shotgun (WGS) entry which is preliminary data.</text>
</comment>
<organism evidence="9 10">
    <name type="scientific">Weissella kandleri</name>
    <dbReference type="NCBI Taxonomy" id="1616"/>
    <lineage>
        <taxon>Bacteria</taxon>
        <taxon>Bacillati</taxon>
        <taxon>Bacillota</taxon>
        <taxon>Bacilli</taxon>
        <taxon>Lactobacillales</taxon>
        <taxon>Lactobacillaceae</taxon>
        <taxon>Weissella</taxon>
    </lineage>
</organism>
<dbReference type="InterPro" id="IPR041796">
    <property type="entry name" value="Mre11_N"/>
</dbReference>
<keyword evidence="5 7" id="KW-0378">Hydrolase</keyword>
<dbReference type="AlphaFoldDB" id="A0A0R2JC10"/>
<dbReference type="Pfam" id="PF00149">
    <property type="entry name" value="Metallophos"/>
    <property type="match status" value="1"/>
</dbReference>
<evidence type="ECO:0000313" key="9">
    <source>
        <dbReference type="EMBL" id="KRN74848.1"/>
    </source>
</evidence>
<comment type="function">
    <text evidence="7">SbcCD cleaves DNA hairpin structures. These structures can inhibit DNA replication and are intermediates in certain DNA recombination reactions. The complex acts as a 3'-&gt;5' double strand exonuclease that can open hairpins. It also has a 5' single-strand endonuclease activity.</text>
</comment>
<name>A0A0R2JC10_9LACO</name>
<keyword evidence="6 7" id="KW-0269">Exonuclease</keyword>
<keyword evidence="7" id="KW-0235">DNA replication</keyword>
<comment type="subunit">
    <text evidence="2 7">Heterodimer of SbcC and SbcD.</text>
</comment>
<keyword evidence="4 7" id="KW-0540">Nuclease</keyword>
<evidence type="ECO:0000256" key="3">
    <source>
        <dbReference type="ARBA" id="ARBA00013365"/>
    </source>
</evidence>
<evidence type="ECO:0000313" key="10">
    <source>
        <dbReference type="Proteomes" id="UP000051655"/>
    </source>
</evidence>
<dbReference type="GO" id="GO:0006310">
    <property type="term" value="P:DNA recombination"/>
    <property type="evidence" value="ECO:0007669"/>
    <property type="project" value="UniProtKB-KW"/>
</dbReference>
<sequence length="376" mass="42495">MLQEQNAMFDQILNIAQQEKVDGIIIAGDLYDRAVPPVEAVIALNTMLEQLNLVNDFPLYMITGNHDSAKRMQFGQRWYGDHAMYLATDLVAAFQPITVGTTQIFLLPYLDPMDARVYYKKQGWSDEQVQTIRTLNDALQYILPDMVQLFDPALNHILVTHFAVSANLAEPIERLSETLSQVGGLATISNQLFADFDYVALGHIHTRHASPSATVRYAGSPVKFNVKEAQVKNGQKGVEVVEINDHQVKRIFHPLVPQTDLIVLSAPFETLLDPDFYQNQLIKQAYFAITVEDFDRVALAGRNIRAELQNIYGTVVELEYQTPENELGPTVDQPLSEDISPEQAVDQFYQKMVQEGLTTYQQQVIAETFTEITRED</sequence>
<dbReference type="InterPro" id="IPR050535">
    <property type="entry name" value="DNA_Repair-Maintenance_Comp"/>
</dbReference>
<protein>
    <recommendedName>
        <fullName evidence="3 7">Nuclease SbcCD subunit D</fullName>
    </recommendedName>
</protein>
<evidence type="ECO:0000256" key="5">
    <source>
        <dbReference type="ARBA" id="ARBA00022801"/>
    </source>
</evidence>
<evidence type="ECO:0000256" key="7">
    <source>
        <dbReference type="RuleBase" id="RU363069"/>
    </source>
</evidence>
<comment type="similarity">
    <text evidence="1 7">Belongs to the SbcD family.</text>
</comment>
<dbReference type="InterPro" id="IPR004593">
    <property type="entry name" value="SbcD"/>
</dbReference>
<dbReference type="GO" id="GO:0004519">
    <property type="term" value="F:endonuclease activity"/>
    <property type="evidence" value="ECO:0007669"/>
    <property type="project" value="UniProtKB-KW"/>
</dbReference>
<reference evidence="9 10" key="1">
    <citation type="journal article" date="2015" name="Genome Announc.">
        <title>Expanding the biotechnology potential of lactobacilli through comparative genomics of 213 strains and associated genera.</title>
        <authorList>
            <person name="Sun Z."/>
            <person name="Harris H.M."/>
            <person name="McCann A."/>
            <person name="Guo C."/>
            <person name="Argimon S."/>
            <person name="Zhang W."/>
            <person name="Yang X."/>
            <person name="Jeffery I.B."/>
            <person name="Cooney J.C."/>
            <person name="Kagawa T.F."/>
            <person name="Liu W."/>
            <person name="Song Y."/>
            <person name="Salvetti E."/>
            <person name="Wrobel A."/>
            <person name="Rasinkangas P."/>
            <person name="Parkhill J."/>
            <person name="Rea M.C."/>
            <person name="O'Sullivan O."/>
            <person name="Ritari J."/>
            <person name="Douillard F.P."/>
            <person name="Paul Ross R."/>
            <person name="Yang R."/>
            <person name="Briner A.E."/>
            <person name="Felis G.E."/>
            <person name="de Vos W.M."/>
            <person name="Barrangou R."/>
            <person name="Klaenhammer T.R."/>
            <person name="Caufield P.W."/>
            <person name="Cui Y."/>
            <person name="Zhang H."/>
            <person name="O'Toole P.W."/>
        </authorList>
    </citation>
    <scope>NUCLEOTIDE SEQUENCE [LARGE SCALE GENOMIC DNA]</scope>
    <source>
        <strain evidence="9 10">DSM 20593</strain>
    </source>
</reference>
<dbReference type="EMBL" id="JQBP01000004">
    <property type="protein sequence ID" value="KRN74848.1"/>
    <property type="molecule type" value="Genomic_DNA"/>
</dbReference>
<evidence type="ECO:0000256" key="2">
    <source>
        <dbReference type="ARBA" id="ARBA00011322"/>
    </source>
</evidence>
<feature type="domain" description="Calcineurin-like phosphoesterase" evidence="8">
    <location>
        <begin position="8"/>
        <end position="206"/>
    </location>
</feature>
<dbReference type="InterPro" id="IPR004843">
    <property type="entry name" value="Calcineurin-like_PHP"/>
</dbReference>
<gene>
    <name evidence="7" type="primary">sbcD</name>
    <name evidence="9" type="ORF">IV73_GL000970</name>
</gene>
<proteinExistence type="inferred from homology"/>
<accession>A0A0R2JC10</accession>
<dbReference type="SUPFAM" id="SSF56300">
    <property type="entry name" value="Metallo-dependent phosphatases"/>
    <property type="match status" value="1"/>
</dbReference>
<evidence type="ECO:0000256" key="1">
    <source>
        <dbReference type="ARBA" id="ARBA00010555"/>
    </source>
</evidence>
<keyword evidence="10" id="KW-1185">Reference proteome</keyword>
<dbReference type="NCBIfam" id="TIGR00619">
    <property type="entry name" value="sbcd"/>
    <property type="match status" value="1"/>
</dbReference>
<dbReference type="Proteomes" id="UP000051655">
    <property type="component" value="Unassembled WGS sequence"/>
</dbReference>
<dbReference type="GO" id="GO:0008408">
    <property type="term" value="F:3'-5' exonuclease activity"/>
    <property type="evidence" value="ECO:0007669"/>
    <property type="project" value="InterPro"/>
</dbReference>
<evidence type="ECO:0000256" key="4">
    <source>
        <dbReference type="ARBA" id="ARBA00022722"/>
    </source>
</evidence>